<dbReference type="PROSITE" id="PS50835">
    <property type="entry name" value="IG_LIKE"/>
    <property type="match status" value="1"/>
</dbReference>
<evidence type="ECO:0000259" key="2">
    <source>
        <dbReference type="PROSITE" id="PS50835"/>
    </source>
</evidence>
<keyword evidence="5" id="KW-1185">Reference proteome</keyword>
<feature type="domain" description="Fibronectin type-III" evidence="3">
    <location>
        <begin position="208"/>
        <end position="300"/>
    </location>
</feature>
<dbReference type="PRINTS" id="PR00014">
    <property type="entry name" value="FNTYPEIII"/>
</dbReference>
<dbReference type="CDD" id="cd00063">
    <property type="entry name" value="FN3"/>
    <property type="match status" value="6"/>
</dbReference>
<evidence type="ECO:0000313" key="5">
    <source>
        <dbReference type="Proteomes" id="UP001174909"/>
    </source>
</evidence>
<dbReference type="Pfam" id="PF00041">
    <property type="entry name" value="fn3"/>
    <property type="match status" value="6"/>
</dbReference>
<gene>
    <name evidence="4" type="ORF">GBAR_LOCUS11496</name>
</gene>
<protein>
    <submittedName>
        <fullName evidence="4">Receptor-type tyrosine-protein phosphatase S</fullName>
    </submittedName>
</protein>
<evidence type="ECO:0000259" key="3">
    <source>
        <dbReference type="PROSITE" id="PS50853"/>
    </source>
</evidence>
<dbReference type="SUPFAM" id="SSF49265">
    <property type="entry name" value="Fibronectin type III"/>
    <property type="match status" value="3"/>
</dbReference>
<feature type="non-terminal residue" evidence="4">
    <location>
        <position position="1"/>
    </location>
</feature>
<accession>A0AA35RXG5</accession>
<feature type="domain" description="Fibronectin type-III" evidence="3">
    <location>
        <begin position="687"/>
        <end position="776"/>
    </location>
</feature>
<dbReference type="Pfam" id="PF13927">
    <property type="entry name" value="Ig_3"/>
    <property type="match status" value="1"/>
</dbReference>
<organism evidence="4 5">
    <name type="scientific">Geodia barretti</name>
    <name type="common">Barrett's horny sponge</name>
    <dbReference type="NCBI Taxonomy" id="519541"/>
    <lineage>
        <taxon>Eukaryota</taxon>
        <taxon>Metazoa</taxon>
        <taxon>Porifera</taxon>
        <taxon>Demospongiae</taxon>
        <taxon>Heteroscleromorpha</taxon>
        <taxon>Tetractinellida</taxon>
        <taxon>Astrophorina</taxon>
        <taxon>Geodiidae</taxon>
        <taxon>Geodia</taxon>
    </lineage>
</organism>
<comment type="caution">
    <text evidence="4">The sequence shown here is derived from an EMBL/GenBank/DDBJ whole genome shotgun (WGS) entry which is preliminary data.</text>
</comment>
<dbReference type="InterPro" id="IPR013783">
    <property type="entry name" value="Ig-like_fold"/>
</dbReference>
<dbReference type="Proteomes" id="UP001174909">
    <property type="component" value="Unassembled WGS sequence"/>
</dbReference>
<feature type="domain" description="Fibronectin type-III" evidence="3">
    <location>
        <begin position="11"/>
        <end position="109"/>
    </location>
</feature>
<dbReference type="EMBL" id="CASHTH010001723">
    <property type="protein sequence ID" value="CAI8019054.1"/>
    <property type="molecule type" value="Genomic_DNA"/>
</dbReference>
<feature type="domain" description="Fibronectin type-III" evidence="3">
    <location>
        <begin position="599"/>
        <end position="686"/>
    </location>
</feature>
<dbReference type="Gene3D" id="2.60.40.10">
    <property type="entry name" value="Immunoglobulins"/>
    <property type="match status" value="7"/>
</dbReference>
<dbReference type="PANTHER" id="PTHR46708:SF2">
    <property type="entry name" value="FIBRONECTIN TYPE-III DOMAIN-CONTAINING PROTEIN"/>
    <property type="match status" value="1"/>
</dbReference>
<sequence>PLCAVFDPTTVPSAPVLDSTPTVTTTTITISGSVPSGSVVTGYVIQWQRDTSIVCPDLSDDGSITETSSSFTGHTIIGLEPGNRYTITVSNGAGSGPVSNTVTAMTEEAAPSGAPGPITLVAVTPNSATVQWGEVPCPQRNGLITAYTVAATNSGGMGEGTASVDVDARQATISGLTPSTQYTVSVAAVNSAGTGPTSTLPVETPLGLTVSATPSSSTSLTISWALEDSFTATSFTISYSNTNTDCFTHSRSDISASGTSYTLTDLEEATEYSIIVTATLTGGGTQEGSTTATTLTAVPSVPPPGVTVTDVNSSAITVQWGSVPCIHQNGAITGYSVQYGVEGSGSTQTMTIDGASITQTTITDLDPSTTYSIQVAAVNSAGTGVYSDPETTETLPSVYLSLNGNIIASHGYVDVSDVGSSDDTALLVITNRPGTPTLGNWFAPSGTRVEGTDVPGFSRNRGPMVVRLKRTTGTDPAAEGIYHCVVVDNTETEQTVYVGIYNGGGDISISEDLTVKSDLNGASPQFTLTCISTGGPATTVTWTRDNVNITGEQNETVLNDPVTAQYTHTLTVTTAGVYMCMVSNNKPSTASASITLQGPPSPTDVTAVQDGPTSITVTWTPPSPLGDTTGYRISFTGGSDVDIDGGSTNSYTLTGLTNGQTYTISIVATSEHLFSDATTFEITLIPAPGQVFVSVSSITATSISLSWSVSSGRVASWEVVWRPTDRGTESTSGPLSGTTYTIHQLDPSTIYTLTVSATNVAGTTDSTPILFSTASDVCQAESTETKTDNTGAIIGGVVAVAVGTYSCSDGHSHCGSEKSKCKLFNAKD</sequence>
<dbReference type="InterPro" id="IPR036179">
    <property type="entry name" value="Ig-like_dom_sf"/>
</dbReference>
<reference evidence="4" key="1">
    <citation type="submission" date="2023-03" db="EMBL/GenBank/DDBJ databases">
        <authorList>
            <person name="Steffen K."/>
            <person name="Cardenas P."/>
        </authorList>
    </citation>
    <scope>NUCLEOTIDE SEQUENCE</scope>
</reference>
<feature type="domain" description="Ig-like" evidence="2">
    <location>
        <begin position="521"/>
        <end position="595"/>
    </location>
</feature>
<dbReference type="PROSITE" id="PS50853">
    <property type="entry name" value="FN3"/>
    <property type="match status" value="6"/>
</dbReference>
<dbReference type="InterPro" id="IPR036116">
    <property type="entry name" value="FN3_sf"/>
</dbReference>
<feature type="domain" description="Fibronectin type-III" evidence="3">
    <location>
        <begin position="114"/>
        <end position="207"/>
    </location>
</feature>
<dbReference type="CDD" id="cd00096">
    <property type="entry name" value="Ig"/>
    <property type="match status" value="1"/>
</dbReference>
<name>A0AA35RXG5_GEOBA</name>
<dbReference type="SMART" id="SM00060">
    <property type="entry name" value="FN3"/>
    <property type="match status" value="6"/>
</dbReference>
<feature type="domain" description="Fibronectin type-III" evidence="3">
    <location>
        <begin position="302"/>
        <end position="397"/>
    </location>
</feature>
<proteinExistence type="predicted"/>
<evidence type="ECO:0000313" key="4">
    <source>
        <dbReference type="EMBL" id="CAI8019054.1"/>
    </source>
</evidence>
<dbReference type="SUPFAM" id="SSF48726">
    <property type="entry name" value="Immunoglobulin"/>
    <property type="match status" value="1"/>
</dbReference>
<dbReference type="AlphaFoldDB" id="A0AA35RXG5"/>
<dbReference type="PANTHER" id="PTHR46708">
    <property type="entry name" value="TENASCIN"/>
    <property type="match status" value="1"/>
</dbReference>
<dbReference type="InterPro" id="IPR050991">
    <property type="entry name" value="ECM_Regulatory_Proteins"/>
</dbReference>
<keyword evidence="4" id="KW-0675">Receptor</keyword>
<dbReference type="InterPro" id="IPR003961">
    <property type="entry name" value="FN3_dom"/>
</dbReference>
<keyword evidence="1" id="KW-0677">Repeat</keyword>
<dbReference type="InterPro" id="IPR007110">
    <property type="entry name" value="Ig-like_dom"/>
</dbReference>
<evidence type="ECO:0000256" key="1">
    <source>
        <dbReference type="ARBA" id="ARBA00022737"/>
    </source>
</evidence>
<dbReference type="FunFam" id="2.60.40.10:FF:000028">
    <property type="entry name" value="Neuronal cell adhesion molecule"/>
    <property type="match status" value="2"/>
</dbReference>